<dbReference type="Proteomes" id="UP001057402">
    <property type="component" value="Chromosome 7"/>
</dbReference>
<gene>
    <name evidence="1" type="ORF">MLD38_026430</name>
</gene>
<evidence type="ECO:0000313" key="1">
    <source>
        <dbReference type="EMBL" id="KAI4341744.1"/>
    </source>
</evidence>
<dbReference type="EMBL" id="CM042886">
    <property type="protein sequence ID" value="KAI4341744.1"/>
    <property type="molecule type" value="Genomic_DNA"/>
</dbReference>
<comment type="caution">
    <text evidence="1">The sequence shown here is derived from an EMBL/GenBank/DDBJ whole genome shotgun (WGS) entry which is preliminary data.</text>
</comment>
<name>A0ACB9NYF3_9MYRT</name>
<reference evidence="2" key="1">
    <citation type="journal article" date="2023" name="Front. Plant Sci.">
        <title>Chromosomal-level genome assembly of Melastoma candidum provides insights into trichome evolution.</title>
        <authorList>
            <person name="Zhong Y."/>
            <person name="Wu W."/>
            <person name="Sun C."/>
            <person name="Zou P."/>
            <person name="Liu Y."/>
            <person name="Dai S."/>
            <person name="Zhou R."/>
        </authorList>
    </citation>
    <scope>NUCLEOTIDE SEQUENCE [LARGE SCALE GENOMIC DNA]</scope>
</reference>
<evidence type="ECO:0000313" key="2">
    <source>
        <dbReference type="Proteomes" id="UP001057402"/>
    </source>
</evidence>
<proteinExistence type="predicted"/>
<organism evidence="1 2">
    <name type="scientific">Melastoma candidum</name>
    <dbReference type="NCBI Taxonomy" id="119954"/>
    <lineage>
        <taxon>Eukaryota</taxon>
        <taxon>Viridiplantae</taxon>
        <taxon>Streptophyta</taxon>
        <taxon>Embryophyta</taxon>
        <taxon>Tracheophyta</taxon>
        <taxon>Spermatophyta</taxon>
        <taxon>Magnoliopsida</taxon>
        <taxon>eudicotyledons</taxon>
        <taxon>Gunneridae</taxon>
        <taxon>Pentapetalae</taxon>
        <taxon>rosids</taxon>
        <taxon>malvids</taxon>
        <taxon>Myrtales</taxon>
        <taxon>Melastomataceae</taxon>
        <taxon>Melastomatoideae</taxon>
        <taxon>Melastomateae</taxon>
        <taxon>Melastoma</taxon>
    </lineage>
</organism>
<keyword evidence="2" id="KW-1185">Reference proteome</keyword>
<protein>
    <submittedName>
        <fullName evidence="1">Uncharacterized protein</fullName>
    </submittedName>
</protein>
<sequence length="425" mass="45979">MEEGEGNREVEVAPALVAVHPSHSSVVVAVASDLRVYDLSGDRPVTLGDEPGRSNHSDSIRAIRYAPDGELFVSAGDDKRVNVWSVDSWRCIGTVCCEKRVSSVAISPNGLYVCFADKFGVVWVVSVEKDDADQQFVKDKPTPMLAHYCSIITSLAFSPDGRFLVSADRDSKIRVSVVPKEPLKGAHEIQSFCLGHSEFVSCLDFVYTSEYSKGLLVSGSGDSTVRLWDCETGSLLDIFDVGSKVDDFAPNGVEGEMHYVVTDLCASPNDTRIAVAVQSLNGIVLLNCDLPGKTLSIIMVVRIAGEAFIPTSLGTGSGQNLMWMVAGVSKLTGLDSTLPIVLVKTMTGFRSNTDQEPTVQPSNEIPGSLKLLEHLQGSLQVEGPAISAAANAWRLAMCNLMVKKQYSAETREFRKRTRNDKKAAQ</sequence>
<accession>A0ACB9NYF3</accession>